<keyword evidence="1" id="KW-1185">Reference proteome</keyword>
<evidence type="ECO:0000313" key="1">
    <source>
        <dbReference type="Proteomes" id="UP000095282"/>
    </source>
</evidence>
<organism evidence="1 2">
    <name type="scientific">Caenorhabditis tropicalis</name>
    <dbReference type="NCBI Taxonomy" id="1561998"/>
    <lineage>
        <taxon>Eukaryota</taxon>
        <taxon>Metazoa</taxon>
        <taxon>Ecdysozoa</taxon>
        <taxon>Nematoda</taxon>
        <taxon>Chromadorea</taxon>
        <taxon>Rhabditida</taxon>
        <taxon>Rhabditina</taxon>
        <taxon>Rhabditomorpha</taxon>
        <taxon>Rhabditoidea</taxon>
        <taxon>Rhabditidae</taxon>
        <taxon>Peloderinae</taxon>
        <taxon>Caenorhabditis</taxon>
    </lineage>
</organism>
<proteinExistence type="predicted"/>
<name>A0A1I7UTJ4_9PELO</name>
<evidence type="ECO:0000313" key="2">
    <source>
        <dbReference type="WBParaSite" id="Csp11.Scaffold630.g19208.t1"/>
    </source>
</evidence>
<dbReference type="Proteomes" id="UP000095282">
    <property type="component" value="Unplaced"/>
</dbReference>
<sequence>MNMINQRKLTIERLYYHITGNSSEYIPRILDECTEVNNSVCIDAKFPDDFAYTPLRPFKTEHFGADKTVNWLNLEGFLNCRRITAYLFHWKTRTEQYWSSFFTKWMDSDARLEKLMLCFLEAPEFRNIMNALGKHYIVVYTKQAYLEKMNKKKEFALARKLATNLRVKDRQ</sequence>
<reference evidence="2" key="1">
    <citation type="submission" date="2016-11" db="UniProtKB">
        <authorList>
            <consortium name="WormBaseParasite"/>
        </authorList>
    </citation>
    <scope>IDENTIFICATION</scope>
</reference>
<accession>A0A1I7UTJ4</accession>
<dbReference type="AlphaFoldDB" id="A0A1I7UTJ4"/>
<dbReference type="WBParaSite" id="Csp11.Scaffold630.g19208.t1">
    <property type="protein sequence ID" value="Csp11.Scaffold630.g19208.t1"/>
    <property type="gene ID" value="Csp11.Scaffold630.g19208"/>
</dbReference>
<protein>
    <submittedName>
        <fullName evidence="2">FBA_2 domain-containing protein</fullName>
    </submittedName>
</protein>